<evidence type="ECO:0000313" key="2">
    <source>
        <dbReference type="Proteomes" id="UP000323506"/>
    </source>
</evidence>
<accession>A0A5D1ZYG2</accession>
<keyword evidence="2" id="KW-1185">Reference proteome</keyword>
<evidence type="ECO:0000313" key="1">
    <source>
        <dbReference type="EMBL" id="TYG37199.1"/>
    </source>
</evidence>
<gene>
    <name evidence="1" type="ORF">ES288_D13G122600v1</name>
</gene>
<reference evidence="1 2" key="1">
    <citation type="submission" date="2019-06" db="EMBL/GenBank/DDBJ databases">
        <title>WGS assembly of Gossypium darwinii.</title>
        <authorList>
            <person name="Chen Z.J."/>
            <person name="Sreedasyam A."/>
            <person name="Ando A."/>
            <person name="Song Q."/>
            <person name="De L."/>
            <person name="Hulse-Kemp A."/>
            <person name="Ding M."/>
            <person name="Ye W."/>
            <person name="Kirkbride R."/>
            <person name="Jenkins J."/>
            <person name="Plott C."/>
            <person name="Lovell J."/>
            <person name="Lin Y.-M."/>
            <person name="Vaughn R."/>
            <person name="Liu B."/>
            <person name="Li W."/>
            <person name="Simpson S."/>
            <person name="Scheffler B."/>
            <person name="Saski C."/>
            <person name="Grover C."/>
            <person name="Hu G."/>
            <person name="Conover J."/>
            <person name="Carlson J."/>
            <person name="Shu S."/>
            <person name="Boston L."/>
            <person name="Williams M."/>
            <person name="Peterson D."/>
            <person name="Mcgee K."/>
            <person name="Jones D."/>
            <person name="Wendel J."/>
            <person name="Stelly D."/>
            <person name="Grimwood J."/>
            <person name="Schmutz J."/>
        </authorList>
    </citation>
    <scope>NUCLEOTIDE SEQUENCE [LARGE SCALE GENOMIC DNA]</scope>
    <source>
        <strain evidence="1">1808015.09</strain>
    </source>
</reference>
<dbReference type="Proteomes" id="UP000323506">
    <property type="component" value="Chromosome D13"/>
</dbReference>
<sequence>MDLGRFWIGSKFWVFEANEIGESSKVKSKVTFDE</sequence>
<protein>
    <submittedName>
        <fullName evidence="1">Uncharacterized protein</fullName>
    </submittedName>
</protein>
<name>A0A5D1ZYG2_GOSDA</name>
<proteinExistence type="predicted"/>
<dbReference type="EMBL" id="CM017713">
    <property type="protein sequence ID" value="TYG37199.1"/>
    <property type="molecule type" value="Genomic_DNA"/>
</dbReference>
<dbReference type="AlphaFoldDB" id="A0A5D1ZYG2"/>
<organism evidence="1 2">
    <name type="scientific">Gossypium darwinii</name>
    <name type="common">Darwin's cotton</name>
    <name type="synonym">Gossypium barbadense var. darwinii</name>
    <dbReference type="NCBI Taxonomy" id="34276"/>
    <lineage>
        <taxon>Eukaryota</taxon>
        <taxon>Viridiplantae</taxon>
        <taxon>Streptophyta</taxon>
        <taxon>Embryophyta</taxon>
        <taxon>Tracheophyta</taxon>
        <taxon>Spermatophyta</taxon>
        <taxon>Magnoliopsida</taxon>
        <taxon>eudicotyledons</taxon>
        <taxon>Gunneridae</taxon>
        <taxon>Pentapetalae</taxon>
        <taxon>rosids</taxon>
        <taxon>malvids</taxon>
        <taxon>Malvales</taxon>
        <taxon>Malvaceae</taxon>
        <taxon>Malvoideae</taxon>
        <taxon>Gossypium</taxon>
    </lineage>
</organism>